<keyword evidence="3" id="KW-1185">Reference proteome</keyword>
<dbReference type="EMBL" id="ML978207">
    <property type="protein sequence ID" value="KAF2028923.1"/>
    <property type="molecule type" value="Genomic_DNA"/>
</dbReference>
<feature type="region of interest" description="Disordered" evidence="1">
    <location>
        <begin position="52"/>
        <end position="98"/>
    </location>
</feature>
<name>A0A9P4LKN8_9PLEO</name>
<sequence length="469" mass="52040">MVTTRRNHNGRPPSKRPRGVRDIAKNGDTIVVREPVPKKKLYVPITPTVPVTTLPRLPSSTGGMEDISFTSPSVGTTSPMDIKSTPKQKATELAPDRTVSSALRRFIAKSGTTKGSADNPIVLEEYSPRRKSAPLPKRRRRTEPEPHKFQDRHRKLYTYRPPRTALASKPANGSTFTGDKSNDLYRMVNAKMTAEGWYANGTYGRPPVVRPHVSYGIPFDVHYPLSAQYLAQATTAPTQKSSSYAHHHERMGVTIAGDSEDMLRKKAVQCIRDYSRPQPRNKTLSDDPDETSASETEQTPRKPGKIGHSKLNIYQDPNDHLTPLITQTTLITSLLQVYPRSIYQKSLREDIAMLVSVQNQCMTDWLKSESASSKKRRRSNTDSAIDVGVEELDMQQRERDEEMRGFLSAGAGMWQDGSGVGVADVFAGEVEGVGEGDVGECVDVSVVVEKGVSIEKKRGVCELSMVECW</sequence>
<feature type="region of interest" description="Disordered" evidence="1">
    <location>
        <begin position="1"/>
        <end position="28"/>
    </location>
</feature>
<feature type="region of interest" description="Disordered" evidence="1">
    <location>
        <begin position="270"/>
        <end position="312"/>
    </location>
</feature>
<dbReference type="OrthoDB" id="3690573at2759"/>
<comment type="caution">
    <text evidence="2">The sequence shown here is derived from an EMBL/GenBank/DDBJ whole genome shotgun (WGS) entry which is preliminary data.</text>
</comment>
<feature type="compositionally biased region" description="Basic residues" evidence="1">
    <location>
        <begin position="1"/>
        <end position="18"/>
    </location>
</feature>
<organism evidence="2 3">
    <name type="scientific">Setomelanomma holmii</name>
    <dbReference type="NCBI Taxonomy" id="210430"/>
    <lineage>
        <taxon>Eukaryota</taxon>
        <taxon>Fungi</taxon>
        <taxon>Dikarya</taxon>
        <taxon>Ascomycota</taxon>
        <taxon>Pezizomycotina</taxon>
        <taxon>Dothideomycetes</taxon>
        <taxon>Pleosporomycetidae</taxon>
        <taxon>Pleosporales</taxon>
        <taxon>Pleosporineae</taxon>
        <taxon>Phaeosphaeriaceae</taxon>
        <taxon>Setomelanomma</taxon>
    </lineage>
</organism>
<proteinExistence type="predicted"/>
<evidence type="ECO:0000313" key="3">
    <source>
        <dbReference type="Proteomes" id="UP000799777"/>
    </source>
</evidence>
<dbReference type="AlphaFoldDB" id="A0A9P4LKN8"/>
<accession>A0A9P4LKN8</accession>
<feature type="region of interest" description="Disordered" evidence="1">
    <location>
        <begin position="110"/>
        <end position="150"/>
    </location>
</feature>
<feature type="compositionally biased region" description="Polar residues" evidence="1">
    <location>
        <begin position="68"/>
        <end position="79"/>
    </location>
</feature>
<gene>
    <name evidence="2" type="ORF">EK21DRAFT_68710</name>
</gene>
<protein>
    <submittedName>
        <fullName evidence="2">Uncharacterized protein</fullName>
    </submittedName>
</protein>
<evidence type="ECO:0000256" key="1">
    <source>
        <dbReference type="SAM" id="MobiDB-lite"/>
    </source>
</evidence>
<dbReference type="Proteomes" id="UP000799777">
    <property type="component" value="Unassembled WGS sequence"/>
</dbReference>
<reference evidence="2" key="1">
    <citation type="journal article" date="2020" name="Stud. Mycol.">
        <title>101 Dothideomycetes genomes: a test case for predicting lifestyles and emergence of pathogens.</title>
        <authorList>
            <person name="Haridas S."/>
            <person name="Albert R."/>
            <person name="Binder M."/>
            <person name="Bloem J."/>
            <person name="Labutti K."/>
            <person name="Salamov A."/>
            <person name="Andreopoulos B."/>
            <person name="Baker S."/>
            <person name="Barry K."/>
            <person name="Bills G."/>
            <person name="Bluhm B."/>
            <person name="Cannon C."/>
            <person name="Castanera R."/>
            <person name="Culley D."/>
            <person name="Daum C."/>
            <person name="Ezra D."/>
            <person name="Gonzalez J."/>
            <person name="Henrissat B."/>
            <person name="Kuo A."/>
            <person name="Liang C."/>
            <person name="Lipzen A."/>
            <person name="Lutzoni F."/>
            <person name="Magnuson J."/>
            <person name="Mondo S."/>
            <person name="Nolan M."/>
            <person name="Ohm R."/>
            <person name="Pangilinan J."/>
            <person name="Park H.-J."/>
            <person name="Ramirez L."/>
            <person name="Alfaro M."/>
            <person name="Sun H."/>
            <person name="Tritt A."/>
            <person name="Yoshinaga Y."/>
            <person name="Zwiers L.-H."/>
            <person name="Turgeon B."/>
            <person name="Goodwin S."/>
            <person name="Spatafora J."/>
            <person name="Crous P."/>
            <person name="Grigoriev I."/>
        </authorList>
    </citation>
    <scope>NUCLEOTIDE SEQUENCE</scope>
    <source>
        <strain evidence="2">CBS 110217</strain>
    </source>
</reference>
<feature type="compositionally biased region" description="Basic residues" evidence="1">
    <location>
        <begin position="129"/>
        <end position="141"/>
    </location>
</feature>
<evidence type="ECO:0000313" key="2">
    <source>
        <dbReference type="EMBL" id="KAF2028923.1"/>
    </source>
</evidence>